<dbReference type="InterPro" id="IPR036047">
    <property type="entry name" value="F-box-like_dom_sf"/>
</dbReference>
<dbReference type="Proteomes" id="UP000467841">
    <property type="component" value="Unassembled WGS sequence"/>
</dbReference>
<dbReference type="PANTHER" id="PTHR31672">
    <property type="entry name" value="BNACNNG10540D PROTEIN"/>
    <property type="match status" value="1"/>
</dbReference>
<dbReference type="OrthoDB" id="5319261at2759"/>
<dbReference type="InterPro" id="IPR001810">
    <property type="entry name" value="F-box_dom"/>
</dbReference>
<dbReference type="Gene3D" id="1.20.1280.50">
    <property type="match status" value="1"/>
</dbReference>
<comment type="caution">
    <text evidence="3">The sequence shown here is derived from an EMBL/GenBank/DDBJ whole genome shotgun (WGS) entry which is preliminary data.</text>
</comment>
<sequence length="462" mass="53744">MREHKNKPNPNSIYIPHDLLENIFLRLPLKPLLQFKTVSKEWKSILESKSFVDMRMSFQKSGKTCRKILVAYHCDYGPPNIRSESRFVWGEEFVYLNCHTKRPSMRCDGLVCIPEPGWVNVLNLATRQHLRFPSGPDPVSTLECPRHKFFISVNTGLSFRDTGRWDSVETKKLSPPPYQVDVGRRSAYVNGKIYWFENGARCQILALDLHTEEFHDVSLPHGYLFNMETEIMSVEDRLSTVTGGLLSDDDDDWTVEIWSLDAEEKRWSKTYLISLNSLGLKPYETWWFTHVTVSGEGDVVFYEGRRSRLYKHNPLTNTVRQIYPGICNIIYPYYPENLVWFQTDARTQSAYFKVKNAIASALGIPLGVDKFICQGKEWLWYNQMKMLVAYLFVHLLWSFCTGDTLSLPMLVWLDTLELRDIIKFMVMVLVFRLVVILSSLLIFRVFILVATGALTHRLFFSI</sequence>
<protein>
    <recommendedName>
        <fullName evidence="2">F-box domain-containing protein</fullName>
    </recommendedName>
</protein>
<keyword evidence="1" id="KW-0812">Transmembrane</keyword>
<name>A0A6D2K0G0_9BRAS</name>
<dbReference type="EMBL" id="CACVBM020001329">
    <property type="protein sequence ID" value="CAA7045707.1"/>
    <property type="molecule type" value="Genomic_DNA"/>
</dbReference>
<reference evidence="3" key="1">
    <citation type="submission" date="2020-01" db="EMBL/GenBank/DDBJ databases">
        <authorList>
            <person name="Mishra B."/>
        </authorList>
    </citation>
    <scope>NUCLEOTIDE SEQUENCE [LARGE SCALE GENOMIC DNA]</scope>
</reference>
<keyword evidence="4" id="KW-1185">Reference proteome</keyword>
<organism evidence="3 4">
    <name type="scientific">Microthlaspi erraticum</name>
    <dbReference type="NCBI Taxonomy" id="1685480"/>
    <lineage>
        <taxon>Eukaryota</taxon>
        <taxon>Viridiplantae</taxon>
        <taxon>Streptophyta</taxon>
        <taxon>Embryophyta</taxon>
        <taxon>Tracheophyta</taxon>
        <taxon>Spermatophyta</taxon>
        <taxon>Magnoliopsida</taxon>
        <taxon>eudicotyledons</taxon>
        <taxon>Gunneridae</taxon>
        <taxon>Pentapetalae</taxon>
        <taxon>rosids</taxon>
        <taxon>malvids</taxon>
        <taxon>Brassicales</taxon>
        <taxon>Brassicaceae</taxon>
        <taxon>Coluteocarpeae</taxon>
        <taxon>Microthlaspi</taxon>
    </lineage>
</organism>
<dbReference type="SUPFAM" id="SSF81383">
    <property type="entry name" value="F-box domain"/>
    <property type="match status" value="1"/>
</dbReference>
<gene>
    <name evidence="3" type="ORF">MERR_LOCUS32942</name>
</gene>
<feature type="domain" description="F-box" evidence="2">
    <location>
        <begin position="9"/>
        <end position="54"/>
    </location>
</feature>
<dbReference type="PROSITE" id="PS50181">
    <property type="entry name" value="FBOX"/>
    <property type="match status" value="1"/>
</dbReference>
<evidence type="ECO:0000256" key="1">
    <source>
        <dbReference type="SAM" id="Phobius"/>
    </source>
</evidence>
<keyword evidence="1" id="KW-0472">Membrane</keyword>
<evidence type="ECO:0000313" key="4">
    <source>
        <dbReference type="Proteomes" id="UP000467841"/>
    </source>
</evidence>
<dbReference type="CDD" id="cd22157">
    <property type="entry name" value="F-box_AtFBW1-like"/>
    <property type="match status" value="1"/>
</dbReference>
<dbReference type="Pfam" id="PF00646">
    <property type="entry name" value="F-box"/>
    <property type="match status" value="1"/>
</dbReference>
<feature type="transmembrane region" description="Helical" evidence="1">
    <location>
        <begin position="387"/>
        <end position="412"/>
    </location>
</feature>
<evidence type="ECO:0000259" key="2">
    <source>
        <dbReference type="PROSITE" id="PS50181"/>
    </source>
</evidence>
<proteinExistence type="predicted"/>
<dbReference type="InterPro" id="IPR050796">
    <property type="entry name" value="SCF_F-box_component"/>
</dbReference>
<dbReference type="PANTHER" id="PTHR31672:SF13">
    <property type="entry name" value="F-BOX PROTEIN CPR30-LIKE"/>
    <property type="match status" value="1"/>
</dbReference>
<keyword evidence="1" id="KW-1133">Transmembrane helix</keyword>
<evidence type="ECO:0000313" key="3">
    <source>
        <dbReference type="EMBL" id="CAA7045707.1"/>
    </source>
</evidence>
<feature type="transmembrane region" description="Helical" evidence="1">
    <location>
        <begin position="424"/>
        <end position="454"/>
    </location>
</feature>
<dbReference type="AlphaFoldDB" id="A0A6D2K0G0"/>
<dbReference type="SMART" id="SM00256">
    <property type="entry name" value="FBOX"/>
    <property type="match status" value="1"/>
</dbReference>
<accession>A0A6D2K0G0</accession>